<reference evidence="2" key="1">
    <citation type="submission" date="2016-10" db="EMBL/GenBank/DDBJ databases">
        <authorList>
            <person name="Varghese N."/>
            <person name="Submissions S."/>
        </authorList>
    </citation>
    <scope>NUCLEOTIDE SEQUENCE [LARGE SCALE GENOMIC DNA]</scope>
    <source>
        <strain evidence="2">DC30,IBRC 10041,KCTC 4046</strain>
    </source>
</reference>
<organism evidence="1 2">
    <name type="scientific">Halopenitus persicus</name>
    <dbReference type="NCBI Taxonomy" id="1048396"/>
    <lineage>
        <taxon>Archaea</taxon>
        <taxon>Methanobacteriati</taxon>
        <taxon>Methanobacteriota</taxon>
        <taxon>Stenosarchaea group</taxon>
        <taxon>Halobacteria</taxon>
        <taxon>Halobacteriales</taxon>
        <taxon>Haloferacaceae</taxon>
        <taxon>Halopenitus</taxon>
    </lineage>
</organism>
<sequence>MSLTDTESKRSTITQFTDPMCTWCWGSEPIIRRLRTVLGNQVEIRYVMGGLVQDFDEFYDAANDIVEPSDVAPHWEEASQHHGMPVDTQIFEADPAQSTYPASKAFVAARQQDTELAHRYLRRLREGYTTQVRNVNHREEQVKIAESVGLDVDDFTTALDNGTAQAAFEKDLSRTRQAGVRAFPTYHIKGPAGENQVSGFQSFEELVAALKTVAPTLEQSSTPPVPQFIAEYEPVATREVAEVYEFDDGKARQVLESFADDGSIRREARGNGFFWYSKNGGDR</sequence>
<dbReference type="Proteomes" id="UP000199079">
    <property type="component" value="Unassembled WGS sequence"/>
</dbReference>
<keyword evidence="2" id="KW-1185">Reference proteome</keyword>
<dbReference type="EMBL" id="FNPC01000005">
    <property type="protein sequence ID" value="SDY39301.1"/>
    <property type="molecule type" value="Genomic_DNA"/>
</dbReference>
<dbReference type="Gene3D" id="3.40.30.10">
    <property type="entry name" value="Glutaredoxin"/>
    <property type="match status" value="1"/>
</dbReference>
<evidence type="ECO:0000313" key="1">
    <source>
        <dbReference type="EMBL" id="SDY39301.1"/>
    </source>
</evidence>
<dbReference type="AlphaFoldDB" id="A0A1H3JH94"/>
<name>A0A1H3JH94_9EURY</name>
<dbReference type="PANTHER" id="PTHR13887">
    <property type="entry name" value="GLUTATHIONE S-TRANSFERASE KAPPA"/>
    <property type="match status" value="1"/>
</dbReference>
<dbReference type="SUPFAM" id="SSF52833">
    <property type="entry name" value="Thioredoxin-like"/>
    <property type="match status" value="1"/>
</dbReference>
<dbReference type="CDD" id="cd03025">
    <property type="entry name" value="DsbA_FrnE_like"/>
    <property type="match status" value="1"/>
</dbReference>
<accession>A0A1H3JH94</accession>
<proteinExistence type="predicted"/>
<dbReference type="PANTHER" id="PTHR13887:SF54">
    <property type="entry name" value="DSBA FAMILY PROTEIN"/>
    <property type="match status" value="1"/>
</dbReference>
<dbReference type="Pfam" id="PF13743">
    <property type="entry name" value="Thioredoxin_5"/>
    <property type="match status" value="1"/>
</dbReference>
<dbReference type="InterPro" id="IPR036249">
    <property type="entry name" value="Thioredoxin-like_sf"/>
</dbReference>
<dbReference type="RefSeq" id="WP_092732537.1">
    <property type="nucleotide sequence ID" value="NZ_FNPC01000005.1"/>
</dbReference>
<dbReference type="GO" id="GO:0016853">
    <property type="term" value="F:isomerase activity"/>
    <property type="evidence" value="ECO:0007669"/>
    <property type="project" value="UniProtKB-KW"/>
</dbReference>
<dbReference type="OrthoDB" id="271962at2157"/>
<protein>
    <submittedName>
        <fullName evidence="1">Predicted dithiol-disulfide isomerase, DsbA family</fullName>
    </submittedName>
</protein>
<evidence type="ECO:0000313" key="2">
    <source>
        <dbReference type="Proteomes" id="UP000199079"/>
    </source>
</evidence>
<gene>
    <name evidence="1" type="ORF">SAMN05216564_10510</name>
</gene>
<keyword evidence="1" id="KW-0413">Isomerase</keyword>